<dbReference type="AlphaFoldDB" id="A0A8J3Y7A5"/>
<dbReference type="InterPro" id="IPR006016">
    <property type="entry name" value="UspA"/>
</dbReference>
<reference evidence="3" key="1">
    <citation type="submission" date="2021-01" db="EMBL/GenBank/DDBJ databases">
        <title>Whole genome shotgun sequence of Spirilliplanes yamanashiensis NBRC 15828.</title>
        <authorList>
            <person name="Komaki H."/>
            <person name="Tamura T."/>
        </authorList>
    </citation>
    <scope>NUCLEOTIDE SEQUENCE</scope>
    <source>
        <strain evidence="3">NBRC 15828</strain>
    </source>
</reference>
<keyword evidence="4" id="KW-1185">Reference proteome</keyword>
<dbReference type="PANTHER" id="PTHR31964:SF113">
    <property type="entry name" value="USPA DOMAIN-CONTAINING PROTEIN"/>
    <property type="match status" value="1"/>
</dbReference>
<sequence length="261" mass="26583">MRIVGTYPRAEVVAGVDGSGASLAAVRWAAREARRRDAVLHLVHVRDARAGEAGMLLSHAECAAREAAPGVPVRARTAAGDPADVLVRAAAGAELVVLGHHAEPRPVELLTSVGQHVASHAPCPVAVVRGAGARPPVCGEDRRPVVAGLDDSPGAARALGLAFEEADAAGCHLVAVRAGTAAAGLAALLEPWREKYPDVQAIAVARPGPTARVLTESTHAARLIVVGPSRLGGLAGAVLGSAALHLLRHADCPVLVDRGTR</sequence>
<dbReference type="PANTHER" id="PTHR31964">
    <property type="entry name" value="ADENINE NUCLEOTIDE ALPHA HYDROLASES-LIKE SUPERFAMILY PROTEIN"/>
    <property type="match status" value="1"/>
</dbReference>
<protein>
    <submittedName>
        <fullName evidence="3">Universal stress protein</fullName>
    </submittedName>
</protein>
<dbReference type="InterPro" id="IPR006015">
    <property type="entry name" value="Universal_stress_UspA"/>
</dbReference>
<organism evidence="3 4">
    <name type="scientific">Spirilliplanes yamanashiensis</name>
    <dbReference type="NCBI Taxonomy" id="42233"/>
    <lineage>
        <taxon>Bacteria</taxon>
        <taxon>Bacillati</taxon>
        <taxon>Actinomycetota</taxon>
        <taxon>Actinomycetes</taxon>
        <taxon>Micromonosporales</taxon>
        <taxon>Micromonosporaceae</taxon>
        <taxon>Spirilliplanes</taxon>
    </lineage>
</organism>
<dbReference type="Gene3D" id="3.40.50.620">
    <property type="entry name" value="HUPs"/>
    <property type="match status" value="2"/>
</dbReference>
<dbReference type="Pfam" id="PF00582">
    <property type="entry name" value="Usp"/>
    <property type="match status" value="2"/>
</dbReference>
<comment type="caution">
    <text evidence="3">The sequence shown here is derived from an EMBL/GenBank/DDBJ whole genome shotgun (WGS) entry which is preliminary data.</text>
</comment>
<proteinExistence type="inferred from homology"/>
<dbReference type="RefSeq" id="WP_203938134.1">
    <property type="nucleotide sequence ID" value="NZ_BAAAGJ010000005.1"/>
</dbReference>
<evidence type="ECO:0000256" key="1">
    <source>
        <dbReference type="ARBA" id="ARBA00008791"/>
    </source>
</evidence>
<evidence type="ECO:0000313" key="4">
    <source>
        <dbReference type="Proteomes" id="UP000652013"/>
    </source>
</evidence>
<dbReference type="PRINTS" id="PR01438">
    <property type="entry name" value="UNVRSLSTRESS"/>
</dbReference>
<name>A0A8J3Y7A5_9ACTN</name>
<comment type="similarity">
    <text evidence="1">Belongs to the universal stress protein A family.</text>
</comment>
<evidence type="ECO:0000259" key="2">
    <source>
        <dbReference type="Pfam" id="PF00582"/>
    </source>
</evidence>
<dbReference type="CDD" id="cd00293">
    <property type="entry name" value="USP-like"/>
    <property type="match status" value="1"/>
</dbReference>
<evidence type="ECO:0000313" key="3">
    <source>
        <dbReference type="EMBL" id="GIJ02839.1"/>
    </source>
</evidence>
<feature type="domain" description="UspA" evidence="2">
    <location>
        <begin position="186"/>
        <end position="256"/>
    </location>
</feature>
<accession>A0A8J3Y7A5</accession>
<gene>
    <name evidence="3" type="ORF">Sya03_21910</name>
</gene>
<feature type="domain" description="UspA" evidence="2">
    <location>
        <begin position="12"/>
        <end position="129"/>
    </location>
</feature>
<dbReference type="EMBL" id="BOOY01000016">
    <property type="protein sequence ID" value="GIJ02839.1"/>
    <property type="molecule type" value="Genomic_DNA"/>
</dbReference>
<dbReference type="Proteomes" id="UP000652013">
    <property type="component" value="Unassembled WGS sequence"/>
</dbReference>
<dbReference type="SUPFAM" id="SSF52402">
    <property type="entry name" value="Adenine nucleotide alpha hydrolases-like"/>
    <property type="match status" value="2"/>
</dbReference>
<dbReference type="InterPro" id="IPR014729">
    <property type="entry name" value="Rossmann-like_a/b/a_fold"/>
</dbReference>